<dbReference type="STRING" id="1121895.GCA_000378485_00958"/>
<dbReference type="Proteomes" id="UP000030152">
    <property type="component" value="Unassembled WGS sequence"/>
</dbReference>
<organism evidence="1 2">
    <name type="scientific">Flavobacterium rivuli WB 3.3-2 = DSM 21788</name>
    <dbReference type="NCBI Taxonomy" id="1121895"/>
    <lineage>
        <taxon>Bacteria</taxon>
        <taxon>Pseudomonadati</taxon>
        <taxon>Bacteroidota</taxon>
        <taxon>Flavobacteriia</taxon>
        <taxon>Flavobacteriales</taxon>
        <taxon>Flavobacteriaceae</taxon>
        <taxon>Flavobacterium</taxon>
    </lineage>
</organism>
<evidence type="ECO:0000313" key="2">
    <source>
        <dbReference type="Proteomes" id="UP000030152"/>
    </source>
</evidence>
<sequence length="90" mass="10590">MELSDLKKKYFYSLGIAAYNSIEPSEIEDIDKSLLMLQQKYISYVVDHKLLPVPLTEVCHDLIIEDKIIGYYKIYLDPTNIIIEEILFLY</sequence>
<gene>
    <name evidence="1" type="ORF">Q765_04150</name>
</gene>
<protein>
    <submittedName>
        <fullName evidence="1">Uncharacterized protein</fullName>
    </submittedName>
</protein>
<evidence type="ECO:0000313" key="1">
    <source>
        <dbReference type="EMBL" id="KGO88233.1"/>
    </source>
</evidence>
<accession>A0A0A2M9Y3</accession>
<proteinExistence type="predicted"/>
<name>A0A0A2M9Y3_9FLAO</name>
<dbReference type="EMBL" id="JRLX01000002">
    <property type="protein sequence ID" value="KGO88233.1"/>
    <property type="molecule type" value="Genomic_DNA"/>
</dbReference>
<comment type="caution">
    <text evidence="1">The sequence shown here is derived from an EMBL/GenBank/DDBJ whole genome shotgun (WGS) entry which is preliminary data.</text>
</comment>
<keyword evidence="2" id="KW-1185">Reference proteome</keyword>
<dbReference type="AlphaFoldDB" id="A0A0A2M9Y3"/>
<dbReference type="RefSeq" id="WP_020212085.1">
    <property type="nucleotide sequence ID" value="NZ_JRLX01000002.1"/>
</dbReference>
<reference evidence="1 2" key="1">
    <citation type="submission" date="2013-09" db="EMBL/GenBank/DDBJ databases">
        <authorList>
            <person name="Zeng Z."/>
            <person name="Chen C."/>
        </authorList>
    </citation>
    <scope>NUCLEOTIDE SEQUENCE [LARGE SCALE GENOMIC DNA]</scope>
    <source>
        <strain evidence="1 2">WB 3.3-2</strain>
    </source>
</reference>